<dbReference type="RefSeq" id="WP_344607161.1">
    <property type="nucleotide sequence ID" value="NZ_BAAAHE010000032.1"/>
</dbReference>
<protein>
    <submittedName>
        <fullName evidence="2">Phosphoribosyltransferase family protein</fullName>
    </submittedName>
</protein>
<keyword evidence="2" id="KW-0328">Glycosyltransferase</keyword>
<keyword evidence="2" id="KW-0808">Transferase</keyword>
<evidence type="ECO:0000259" key="1">
    <source>
        <dbReference type="Pfam" id="PF00156"/>
    </source>
</evidence>
<reference evidence="3" key="1">
    <citation type="journal article" date="2019" name="Int. J. Syst. Evol. Microbiol.">
        <title>The Global Catalogue of Microorganisms (GCM) 10K type strain sequencing project: providing services to taxonomists for standard genome sequencing and annotation.</title>
        <authorList>
            <consortium name="The Broad Institute Genomics Platform"/>
            <consortium name="The Broad Institute Genome Sequencing Center for Infectious Disease"/>
            <person name="Wu L."/>
            <person name="Ma J."/>
        </authorList>
    </citation>
    <scope>NUCLEOTIDE SEQUENCE [LARGE SCALE GENOMIC DNA]</scope>
    <source>
        <strain evidence="3">JCM 10671</strain>
    </source>
</reference>
<dbReference type="InterPro" id="IPR029057">
    <property type="entry name" value="PRTase-like"/>
</dbReference>
<dbReference type="InterPro" id="IPR000836">
    <property type="entry name" value="PRTase_dom"/>
</dbReference>
<organism evidence="2 3">
    <name type="scientific">Sporichthya brevicatena</name>
    <dbReference type="NCBI Taxonomy" id="171442"/>
    <lineage>
        <taxon>Bacteria</taxon>
        <taxon>Bacillati</taxon>
        <taxon>Actinomycetota</taxon>
        <taxon>Actinomycetes</taxon>
        <taxon>Sporichthyales</taxon>
        <taxon>Sporichthyaceae</taxon>
        <taxon>Sporichthya</taxon>
    </lineage>
</organism>
<dbReference type="CDD" id="cd06223">
    <property type="entry name" value="PRTases_typeI"/>
    <property type="match status" value="1"/>
</dbReference>
<sequence>MRFTDRRDAGRRLAPRVAALNLTDPVVLALPRGGVPVAAPIAEALAAPLEVFVARKVGLPEQPEFGIGAIAEGLAEPVVYAHAPRIRERTWRELTAAARTELERRVARYRGDRALPPLAGAEVVLVDDGLATGVTAEAAVRGLRSYGPARVVLAVPVAAPDTAERLTAEVDDLIVILTPHHFEAVGLWYEDYRQTGDDEVLALLAGAAS</sequence>
<feature type="domain" description="Phosphoribosyltransferase" evidence="1">
    <location>
        <begin position="19"/>
        <end position="173"/>
    </location>
</feature>
<dbReference type="Pfam" id="PF00156">
    <property type="entry name" value="Pribosyltran"/>
    <property type="match status" value="1"/>
</dbReference>
<dbReference type="Gene3D" id="3.40.50.2020">
    <property type="match status" value="1"/>
</dbReference>
<dbReference type="GO" id="GO:0016757">
    <property type="term" value="F:glycosyltransferase activity"/>
    <property type="evidence" value="ECO:0007669"/>
    <property type="project" value="UniProtKB-KW"/>
</dbReference>
<proteinExistence type="predicted"/>
<keyword evidence="3" id="KW-1185">Reference proteome</keyword>
<dbReference type="Proteomes" id="UP001500957">
    <property type="component" value="Unassembled WGS sequence"/>
</dbReference>
<evidence type="ECO:0000313" key="2">
    <source>
        <dbReference type="EMBL" id="GAA0628568.1"/>
    </source>
</evidence>
<dbReference type="SUPFAM" id="SSF53271">
    <property type="entry name" value="PRTase-like"/>
    <property type="match status" value="1"/>
</dbReference>
<dbReference type="Gene3D" id="3.30.1310.20">
    <property type="entry name" value="PRTase-like"/>
    <property type="match status" value="1"/>
</dbReference>
<accession>A0ABP3S7V3</accession>
<gene>
    <name evidence="2" type="ORF">GCM10009547_35280</name>
</gene>
<name>A0ABP3S7V3_9ACTN</name>
<comment type="caution">
    <text evidence="2">The sequence shown here is derived from an EMBL/GenBank/DDBJ whole genome shotgun (WGS) entry which is preliminary data.</text>
</comment>
<evidence type="ECO:0000313" key="3">
    <source>
        <dbReference type="Proteomes" id="UP001500957"/>
    </source>
</evidence>
<dbReference type="EMBL" id="BAAAHE010000032">
    <property type="protein sequence ID" value="GAA0628568.1"/>
    <property type="molecule type" value="Genomic_DNA"/>
</dbReference>